<sequence length="118" mass="13377">MGVLLSTVKNRLNSKLGDFNVDTLGRSENAQIFLDLIDSYGVEAKIHEPTRITTTSSTCLDNILTNFKSCESSVFEAHLSDHCGHKLKIQQLFDIPEEKIKVNLVRIIFKLVEIFLRL</sequence>
<proteinExistence type="predicted"/>
<dbReference type="Proteomes" id="UP001431783">
    <property type="component" value="Unassembled WGS sequence"/>
</dbReference>
<keyword evidence="2" id="KW-1185">Reference proteome</keyword>
<protein>
    <submittedName>
        <fullName evidence="1">Uncharacterized protein</fullName>
    </submittedName>
</protein>
<organism evidence="1 2">
    <name type="scientific">Henosepilachna vigintioctopunctata</name>
    <dbReference type="NCBI Taxonomy" id="420089"/>
    <lineage>
        <taxon>Eukaryota</taxon>
        <taxon>Metazoa</taxon>
        <taxon>Ecdysozoa</taxon>
        <taxon>Arthropoda</taxon>
        <taxon>Hexapoda</taxon>
        <taxon>Insecta</taxon>
        <taxon>Pterygota</taxon>
        <taxon>Neoptera</taxon>
        <taxon>Endopterygota</taxon>
        <taxon>Coleoptera</taxon>
        <taxon>Polyphaga</taxon>
        <taxon>Cucujiformia</taxon>
        <taxon>Coccinelloidea</taxon>
        <taxon>Coccinellidae</taxon>
        <taxon>Epilachninae</taxon>
        <taxon>Epilachnini</taxon>
        <taxon>Henosepilachna</taxon>
    </lineage>
</organism>
<dbReference type="AlphaFoldDB" id="A0AAW1UWS9"/>
<comment type="caution">
    <text evidence="1">The sequence shown here is derived from an EMBL/GenBank/DDBJ whole genome shotgun (WGS) entry which is preliminary data.</text>
</comment>
<reference evidence="1 2" key="1">
    <citation type="submission" date="2023-03" db="EMBL/GenBank/DDBJ databases">
        <title>Genome insight into feeding habits of ladybird beetles.</title>
        <authorList>
            <person name="Li H.-S."/>
            <person name="Huang Y.-H."/>
            <person name="Pang H."/>
        </authorList>
    </citation>
    <scope>NUCLEOTIDE SEQUENCE [LARGE SCALE GENOMIC DNA]</scope>
    <source>
        <strain evidence="1">SYSU_2023b</strain>
        <tissue evidence="1">Whole body</tissue>
    </source>
</reference>
<dbReference type="EMBL" id="JARQZJ010000092">
    <property type="protein sequence ID" value="KAK9884039.1"/>
    <property type="molecule type" value="Genomic_DNA"/>
</dbReference>
<evidence type="ECO:0000313" key="1">
    <source>
        <dbReference type="EMBL" id="KAK9884039.1"/>
    </source>
</evidence>
<name>A0AAW1UWS9_9CUCU</name>
<accession>A0AAW1UWS9</accession>
<evidence type="ECO:0000313" key="2">
    <source>
        <dbReference type="Proteomes" id="UP001431783"/>
    </source>
</evidence>
<gene>
    <name evidence="1" type="ORF">WA026_004972</name>
</gene>